<evidence type="ECO:0000313" key="1">
    <source>
        <dbReference type="EMBL" id="MFD1736241.1"/>
    </source>
</evidence>
<reference evidence="2" key="1">
    <citation type="journal article" date="2019" name="Int. J. Syst. Evol. Microbiol.">
        <title>The Global Catalogue of Microorganisms (GCM) 10K type strain sequencing project: providing services to taxonomists for standard genome sequencing and annotation.</title>
        <authorList>
            <consortium name="The Broad Institute Genomics Platform"/>
            <consortium name="The Broad Institute Genome Sequencing Center for Infectious Disease"/>
            <person name="Wu L."/>
            <person name="Ma J."/>
        </authorList>
    </citation>
    <scope>NUCLEOTIDE SEQUENCE [LARGE SCALE GENOMIC DNA]</scope>
    <source>
        <strain evidence="2">CCUG 49339</strain>
    </source>
</reference>
<evidence type="ECO:0000313" key="2">
    <source>
        <dbReference type="Proteomes" id="UP001597214"/>
    </source>
</evidence>
<dbReference type="Proteomes" id="UP001597214">
    <property type="component" value="Unassembled WGS sequence"/>
</dbReference>
<accession>A0ABW4LP28</accession>
<protein>
    <recommendedName>
        <fullName evidence="3">Replication initiation protein</fullName>
    </recommendedName>
</protein>
<dbReference type="RefSeq" id="WP_377927388.1">
    <property type="nucleotide sequence ID" value="NZ_JBHUEM010000005.1"/>
</dbReference>
<gene>
    <name evidence="1" type="ORF">ACFSCX_06640</name>
</gene>
<name>A0ABW4LP28_9BACI</name>
<dbReference type="EMBL" id="JBHUEM010000005">
    <property type="protein sequence ID" value="MFD1736241.1"/>
    <property type="molecule type" value="Genomic_DNA"/>
</dbReference>
<keyword evidence="2" id="KW-1185">Reference proteome</keyword>
<proteinExistence type="predicted"/>
<comment type="caution">
    <text evidence="1">The sequence shown here is derived from an EMBL/GenBank/DDBJ whole genome shotgun (WGS) entry which is preliminary data.</text>
</comment>
<evidence type="ECO:0008006" key="3">
    <source>
        <dbReference type="Google" id="ProtNLM"/>
    </source>
</evidence>
<sequence length="483" mass="56623">MLAVEYLKYERVKDLTAIEKRLLPTLARLCDYDKTIYLTMSQIRDEIKKLKVCTTKLFGNAIDKLIERGYISKNDDGQLVCHFYHPNTGTESSYKYIKHYKFFTEAAFLNLHKRSLELLYYFMTVKLPGKPHLISVEKLYKNKTLNVDSCVGNFASFEEFSTHFLELIETGVISVVLKTKGKGDKILTKDTARFRETFKDFCDKKDGKRKSRMGKSFHVIEVRISESVVKETEDIYDRRSSLRDLESIAIPYGYDLQLIAKEDLVDLHSPKKELIDQFGLFGLKIWRKALEKFFMDGGNLYEQVQDRTFSNYLKNWYIVPEFANEIKTTIKTFADQIEEEFGFTKKMNLDMDAYNSIKLHVSLNPIQLDKNILSYISNKSIVDEMLTMAHDIKAHSRTSEFLFDVLTTNYTELKEINKKCFTYMMSKIKELNITSEEIIKMAYEQRGQRKQNKIMNDSVQSDIEDKIEDQCQQQDNTEFQLPF</sequence>
<organism evidence="1 2">
    <name type="scientific">Bacillus salitolerans</name>
    <dbReference type="NCBI Taxonomy" id="1437434"/>
    <lineage>
        <taxon>Bacteria</taxon>
        <taxon>Bacillati</taxon>
        <taxon>Bacillota</taxon>
        <taxon>Bacilli</taxon>
        <taxon>Bacillales</taxon>
        <taxon>Bacillaceae</taxon>
        <taxon>Bacillus</taxon>
    </lineage>
</organism>